<sequence length="446" mass="45154">MSGARSAIDIAAAVRSGRESAVAIARATLADIAARDPALNAFTRILEARALADAARVDAVVAAGGDPGPLAGVPFATKDLFDVAGEVTTAGSAIRADAPPAAEDAPIVATLAAAGAVLVGTTVMDEFAYGFATENAHHGRTLNPHDRERLAGGSSGGSAAAVAAGLVPLSLGSDTNGSIRVPASLCGIHGLRPTQGGAPGRHGSFPFVAAFDTVGPFTRTAAEMALVHDVLTGATADPAEGLRVGRLTGWFEANADPAMLAGVAAIGAALGGSSPVELPEAARCRAAAFLISACEAGNLHLPTLRTDALGYDPAVRDRLIAGALTPAAIYLQAQRFRAWARERMHDLFDRFDLLLAPAVVGPAPRIADGTILVDGKPVPARANLGLYTQPLTLLGVPVLAVPLRRPGALPLGIQLIAAPGREGLLMAVARRLEAEGVTGYSAPARA</sequence>
<accession>A0ABY7TL84</accession>
<dbReference type="Proteomes" id="UP001220395">
    <property type="component" value="Chromosome"/>
</dbReference>
<dbReference type="InterPro" id="IPR000120">
    <property type="entry name" value="Amidase"/>
</dbReference>
<dbReference type="RefSeq" id="WP_273688199.1">
    <property type="nucleotide sequence ID" value="NZ_CP117411.1"/>
</dbReference>
<dbReference type="InterPro" id="IPR014087">
    <property type="entry name" value="Carboxybiuret_hydro_AtzE"/>
</dbReference>
<proteinExistence type="predicted"/>
<dbReference type="NCBIfam" id="NF006631">
    <property type="entry name" value="PRK09201.1"/>
    <property type="match status" value="1"/>
</dbReference>
<evidence type="ECO:0000313" key="3">
    <source>
        <dbReference type="Proteomes" id="UP001220395"/>
    </source>
</evidence>
<name>A0ABY7TL84_9SPHN</name>
<dbReference type="NCBIfam" id="TIGR02715">
    <property type="entry name" value="amido_AtzE"/>
    <property type="match status" value="1"/>
</dbReference>
<evidence type="ECO:0000259" key="1">
    <source>
        <dbReference type="Pfam" id="PF01425"/>
    </source>
</evidence>
<gene>
    <name evidence="2" type="ORF">PQ455_00420</name>
</gene>
<feature type="domain" description="Amidase" evidence="1">
    <location>
        <begin position="24"/>
        <end position="425"/>
    </location>
</feature>
<dbReference type="InterPro" id="IPR023631">
    <property type="entry name" value="Amidase_dom"/>
</dbReference>
<evidence type="ECO:0000313" key="2">
    <source>
        <dbReference type="EMBL" id="WCT73731.1"/>
    </source>
</evidence>
<dbReference type="InterPro" id="IPR036928">
    <property type="entry name" value="AS_sf"/>
</dbReference>
<keyword evidence="3" id="KW-1185">Reference proteome</keyword>
<dbReference type="EMBL" id="CP117411">
    <property type="protein sequence ID" value="WCT73731.1"/>
    <property type="molecule type" value="Genomic_DNA"/>
</dbReference>
<dbReference type="PANTHER" id="PTHR11895">
    <property type="entry name" value="TRANSAMIDASE"/>
    <property type="match status" value="1"/>
</dbReference>
<dbReference type="Pfam" id="PF01425">
    <property type="entry name" value="Amidase"/>
    <property type="match status" value="1"/>
</dbReference>
<protein>
    <submittedName>
        <fullName evidence="2">AtzE family amidohydrolase</fullName>
    </submittedName>
</protein>
<reference evidence="2 3" key="1">
    <citation type="submission" date="2023-02" db="EMBL/GenBank/DDBJ databases">
        <title>Genome sequence of Sphingomonas naphthae.</title>
        <authorList>
            <person name="Kim S."/>
            <person name="Heo J."/>
            <person name="Kwon S.-W."/>
        </authorList>
    </citation>
    <scope>NUCLEOTIDE SEQUENCE [LARGE SCALE GENOMIC DNA]</scope>
    <source>
        <strain evidence="2 3">KACC 18716</strain>
    </source>
</reference>
<dbReference type="Gene3D" id="3.90.1300.10">
    <property type="entry name" value="Amidase signature (AS) domain"/>
    <property type="match status" value="1"/>
</dbReference>
<dbReference type="SUPFAM" id="SSF75304">
    <property type="entry name" value="Amidase signature (AS) enzymes"/>
    <property type="match status" value="1"/>
</dbReference>
<dbReference type="PANTHER" id="PTHR11895:SF172">
    <property type="entry name" value="GLUTAMYL-TRNA(GLN) AMIDOTRANSFERASE"/>
    <property type="match status" value="1"/>
</dbReference>
<organism evidence="2 3">
    <name type="scientific">Sphingomonas naphthae</name>
    <dbReference type="NCBI Taxonomy" id="1813468"/>
    <lineage>
        <taxon>Bacteria</taxon>
        <taxon>Pseudomonadati</taxon>
        <taxon>Pseudomonadota</taxon>
        <taxon>Alphaproteobacteria</taxon>
        <taxon>Sphingomonadales</taxon>
        <taxon>Sphingomonadaceae</taxon>
        <taxon>Sphingomonas</taxon>
    </lineage>
</organism>